<evidence type="ECO:0000313" key="7">
    <source>
        <dbReference type="EMBL" id="GFG39482.1"/>
    </source>
</evidence>
<evidence type="ECO:0000256" key="4">
    <source>
        <dbReference type="ARBA" id="ARBA00023212"/>
    </source>
</evidence>
<keyword evidence="3" id="KW-0677">Repeat</keyword>
<dbReference type="FunFam" id="2.30.29.170:FF:000001">
    <property type="entry name" value="EF-hand domain containing 1"/>
    <property type="match status" value="1"/>
</dbReference>
<dbReference type="InterPro" id="IPR040193">
    <property type="entry name" value="EFHC1/EFHC2/EFHB"/>
</dbReference>
<dbReference type="Proteomes" id="UP000502823">
    <property type="component" value="Unassembled WGS sequence"/>
</dbReference>
<organism evidence="7 8">
    <name type="scientific">Coptotermes formosanus</name>
    <name type="common">Formosan subterranean termite</name>
    <dbReference type="NCBI Taxonomy" id="36987"/>
    <lineage>
        <taxon>Eukaryota</taxon>
        <taxon>Metazoa</taxon>
        <taxon>Ecdysozoa</taxon>
        <taxon>Arthropoda</taxon>
        <taxon>Hexapoda</taxon>
        <taxon>Insecta</taxon>
        <taxon>Pterygota</taxon>
        <taxon>Neoptera</taxon>
        <taxon>Polyneoptera</taxon>
        <taxon>Dictyoptera</taxon>
        <taxon>Blattodea</taxon>
        <taxon>Blattoidea</taxon>
        <taxon>Termitoidae</taxon>
        <taxon>Rhinotermitidae</taxon>
        <taxon>Coptotermes</taxon>
    </lineage>
</organism>
<evidence type="ECO:0000313" key="8">
    <source>
        <dbReference type="Proteomes" id="UP000502823"/>
    </source>
</evidence>
<feature type="domain" description="DM10" evidence="6">
    <location>
        <begin position="61"/>
        <end position="166"/>
    </location>
</feature>
<evidence type="ECO:0000256" key="5">
    <source>
        <dbReference type="ARBA" id="ARBA00023273"/>
    </source>
</evidence>
<keyword evidence="5" id="KW-0966">Cell projection</keyword>
<feature type="domain" description="DM10" evidence="6">
    <location>
        <begin position="386"/>
        <end position="490"/>
    </location>
</feature>
<feature type="domain" description="DM10" evidence="6">
    <location>
        <begin position="209"/>
        <end position="328"/>
    </location>
</feature>
<dbReference type="PANTHER" id="PTHR12086:SF9">
    <property type="entry name" value="EF-HAND DOMAIN-CONTAINING PROTEIN 1"/>
    <property type="match status" value="1"/>
</dbReference>
<dbReference type="FunFam" id="2.30.29.170:FF:000002">
    <property type="entry name" value="EF-hand domain (C-terminal) containing 1"/>
    <property type="match status" value="1"/>
</dbReference>
<evidence type="ECO:0000256" key="2">
    <source>
        <dbReference type="ARBA" id="ARBA00022490"/>
    </source>
</evidence>
<name>A0A6L2Q7K6_COPFO</name>
<dbReference type="GO" id="GO:0043014">
    <property type="term" value="F:alpha-tubulin binding"/>
    <property type="evidence" value="ECO:0007669"/>
    <property type="project" value="TreeGrafter"/>
</dbReference>
<dbReference type="Gene3D" id="2.30.29.170">
    <property type="match status" value="3"/>
</dbReference>
<dbReference type="OrthoDB" id="10255210at2759"/>
<sequence>MRNGFHYPRPARTGIGRQPLDVEGIAYFSSVNPRWFNPSLTYGCVKEHEVSQFIPHFVLYDKICLTFRAFFKQPVFESPLEHYRVRKVNILYFLEDDTITVIEPEVENSGIKHGRLVRRNRIPKTAHGDFWHWKDFNIGIKMTMYGVMYHITDCDIFTKEYLQSQGIELNDPEEMPPDPYTLNRQLKLKSHSHKTEWTDDKFRRFLEYDGKILRFFAVWDDRDSEYGQLRQYIIYYYLADDTVEVHEVYKENDGRDPVPLLLRKMKLPREWKDLPIDFPSVMTVADEEATAYYTSKDFLVGETIFILGRRFLIYNTDTFTRKYFKEVLNITQRDAIDVFEKKPPPPVMPIPPYLGFGSPEDSLQSCLTVTIPQPPKKDVVQYLDNVSKYLRYEAIMDWVHPEDKDRKFVFSYSLSDCSITISEIPKRNSGFMEGTYLKSTRIPKPGTNLDDPEYYTPADLYIGAVVTVFTQRFIITGADLFVYHYMQTNPEKFPPHITDNIRNYMIKAGHLKEDTADHVQELEKEGEERKKNLNC</sequence>
<dbReference type="GO" id="GO:0005930">
    <property type="term" value="C:axoneme"/>
    <property type="evidence" value="ECO:0007669"/>
    <property type="project" value="UniProtKB-SubCell"/>
</dbReference>
<evidence type="ECO:0000256" key="3">
    <source>
        <dbReference type="ARBA" id="ARBA00022737"/>
    </source>
</evidence>
<keyword evidence="8" id="KW-1185">Reference proteome</keyword>
<dbReference type="SMART" id="SM00676">
    <property type="entry name" value="DM10"/>
    <property type="match status" value="3"/>
</dbReference>
<gene>
    <name evidence="7" type="ORF">Cfor_12441</name>
</gene>
<comment type="subcellular location">
    <subcellularLocation>
        <location evidence="1">Cytoplasm</location>
        <location evidence="1">Cytoskeleton</location>
        <location evidence="1">Cilium axoneme</location>
    </subcellularLocation>
</comment>
<dbReference type="GO" id="GO:0007052">
    <property type="term" value="P:mitotic spindle organization"/>
    <property type="evidence" value="ECO:0007669"/>
    <property type="project" value="TreeGrafter"/>
</dbReference>
<accession>A0A6L2Q7K6</accession>
<dbReference type="GO" id="GO:0060285">
    <property type="term" value="P:cilium-dependent cell motility"/>
    <property type="evidence" value="ECO:0007669"/>
    <property type="project" value="TreeGrafter"/>
</dbReference>
<dbReference type="PANTHER" id="PTHR12086">
    <property type="entry name" value="EF-HAND DOMAIN C-TERMINAL CONTAINING PROTEIN"/>
    <property type="match status" value="1"/>
</dbReference>
<dbReference type="AlphaFoldDB" id="A0A6L2Q7K6"/>
<dbReference type="EMBL" id="BLKM01000903">
    <property type="protein sequence ID" value="GFG39482.1"/>
    <property type="molecule type" value="Genomic_DNA"/>
</dbReference>
<proteinExistence type="predicted"/>
<dbReference type="Pfam" id="PF06565">
    <property type="entry name" value="DM10_dom"/>
    <property type="match status" value="3"/>
</dbReference>
<keyword evidence="4" id="KW-0206">Cytoskeleton</keyword>
<dbReference type="InterPro" id="IPR006602">
    <property type="entry name" value="DM10_dom"/>
</dbReference>
<protein>
    <recommendedName>
        <fullName evidence="6">DM10 domain-containing protein</fullName>
    </recommendedName>
</protein>
<dbReference type="InParanoid" id="A0A6L2Q7K6"/>
<reference evidence="8" key="1">
    <citation type="submission" date="2020-01" db="EMBL/GenBank/DDBJ databases">
        <title>Draft genome sequence of the Termite Coptotermes fromosanus.</title>
        <authorList>
            <person name="Itakura S."/>
            <person name="Yosikawa Y."/>
            <person name="Umezawa K."/>
        </authorList>
    </citation>
    <scope>NUCLEOTIDE SEQUENCE [LARGE SCALE GENOMIC DNA]</scope>
</reference>
<comment type="caution">
    <text evidence="7">The sequence shown here is derived from an EMBL/GenBank/DDBJ whole genome shotgun (WGS) entry which is preliminary data.</text>
</comment>
<dbReference type="PROSITE" id="PS51336">
    <property type="entry name" value="DM10"/>
    <property type="match status" value="3"/>
</dbReference>
<evidence type="ECO:0000256" key="1">
    <source>
        <dbReference type="ARBA" id="ARBA00004430"/>
    </source>
</evidence>
<dbReference type="FunFam" id="2.30.29.170:FF:000004">
    <property type="entry name" value="EF-hand domain containing 2"/>
    <property type="match status" value="1"/>
</dbReference>
<dbReference type="GO" id="GO:0000281">
    <property type="term" value="P:mitotic cytokinesis"/>
    <property type="evidence" value="ECO:0007669"/>
    <property type="project" value="TreeGrafter"/>
</dbReference>
<dbReference type="GO" id="GO:0072686">
    <property type="term" value="C:mitotic spindle"/>
    <property type="evidence" value="ECO:0007669"/>
    <property type="project" value="TreeGrafter"/>
</dbReference>
<keyword evidence="2" id="KW-0963">Cytoplasm</keyword>
<evidence type="ECO:0000259" key="6">
    <source>
        <dbReference type="PROSITE" id="PS51336"/>
    </source>
</evidence>